<dbReference type="Proteomes" id="UP000231134">
    <property type="component" value="Unassembled WGS sequence"/>
</dbReference>
<name>A0A2M9AAQ2_9BACT</name>
<sequence length="109" mass="12113">MRKEIDFSKSRRLKPRSDSWAKVVARIEARQEESRFILFRKLSSVAVAASVLLVAGAFFLGMNTRSISQEILDDSDSSVECLSWYSSLGSGESVSTFATAVDNYYTTGE</sequence>
<dbReference type="RefSeq" id="WP_100426642.1">
    <property type="nucleotide sequence ID" value="NZ_JAQXKX010000027.1"/>
</dbReference>
<comment type="caution">
    <text evidence="2">The sequence shown here is derived from an EMBL/GenBank/DDBJ whole genome shotgun (WGS) entry which is preliminary data.</text>
</comment>
<proteinExistence type="predicted"/>
<dbReference type="OrthoDB" id="9792299at2"/>
<keyword evidence="1" id="KW-0472">Membrane</keyword>
<keyword evidence="3" id="KW-1185">Reference proteome</keyword>
<keyword evidence="1" id="KW-1133">Transmembrane helix</keyword>
<feature type="transmembrane region" description="Helical" evidence="1">
    <location>
        <begin position="42"/>
        <end position="62"/>
    </location>
</feature>
<reference evidence="2 3" key="1">
    <citation type="submission" date="2017-11" db="EMBL/GenBank/DDBJ databases">
        <title>Animal gut microbial communities from fecal samples from Wisconsin, USA.</title>
        <authorList>
            <person name="Neumann A."/>
        </authorList>
    </citation>
    <scope>NUCLEOTIDE SEQUENCE [LARGE SCALE GENOMIC DNA]</scope>
    <source>
        <strain evidence="2 3">UWS3</strain>
    </source>
</reference>
<keyword evidence="1" id="KW-0812">Transmembrane</keyword>
<organism evidence="2 3">
    <name type="scientific">Hallerella succinigenes</name>
    <dbReference type="NCBI Taxonomy" id="1896222"/>
    <lineage>
        <taxon>Bacteria</taxon>
        <taxon>Pseudomonadati</taxon>
        <taxon>Fibrobacterota</taxon>
        <taxon>Fibrobacteria</taxon>
        <taxon>Fibrobacterales</taxon>
        <taxon>Fibrobacteraceae</taxon>
        <taxon>Hallerella</taxon>
    </lineage>
</organism>
<evidence type="ECO:0000313" key="3">
    <source>
        <dbReference type="Proteomes" id="UP000231134"/>
    </source>
</evidence>
<accession>A0A2M9AAQ2</accession>
<dbReference type="AlphaFoldDB" id="A0A2M9AAQ2"/>
<gene>
    <name evidence="2" type="ORF">BGX16_2849</name>
</gene>
<dbReference type="EMBL" id="PGEX01000001">
    <property type="protein sequence ID" value="PJJ42802.1"/>
    <property type="molecule type" value="Genomic_DNA"/>
</dbReference>
<evidence type="ECO:0000256" key="1">
    <source>
        <dbReference type="SAM" id="Phobius"/>
    </source>
</evidence>
<evidence type="ECO:0000313" key="2">
    <source>
        <dbReference type="EMBL" id="PJJ42802.1"/>
    </source>
</evidence>
<protein>
    <submittedName>
        <fullName evidence="2">Uncharacterized protein</fullName>
    </submittedName>
</protein>